<keyword evidence="13" id="KW-0812">Transmembrane</keyword>
<dbReference type="Pfam" id="PF00672">
    <property type="entry name" value="HAMP"/>
    <property type="match status" value="1"/>
</dbReference>
<evidence type="ECO:0000259" key="15">
    <source>
        <dbReference type="PROSITE" id="PS50112"/>
    </source>
</evidence>
<feature type="domain" description="PAS" evidence="15">
    <location>
        <begin position="126"/>
        <end position="199"/>
    </location>
</feature>
<keyword evidence="10" id="KW-0067">ATP-binding</keyword>
<evidence type="ECO:0000256" key="10">
    <source>
        <dbReference type="ARBA" id="ARBA00022840"/>
    </source>
</evidence>
<dbReference type="Gene3D" id="6.10.340.10">
    <property type="match status" value="1"/>
</dbReference>
<dbReference type="PRINTS" id="PR00344">
    <property type="entry name" value="BCTRLSENSOR"/>
</dbReference>
<keyword evidence="7 17" id="KW-0808">Transferase</keyword>
<evidence type="ECO:0000259" key="14">
    <source>
        <dbReference type="PROSITE" id="PS50109"/>
    </source>
</evidence>
<dbReference type="SUPFAM" id="SSF55785">
    <property type="entry name" value="PYP-like sensor domain (PAS domain)"/>
    <property type="match status" value="1"/>
</dbReference>
<dbReference type="Pfam" id="PF02518">
    <property type="entry name" value="HATPase_c"/>
    <property type="match status" value="1"/>
</dbReference>
<dbReference type="NCBIfam" id="NF046044">
    <property type="entry name" value="PnpS"/>
    <property type="match status" value="1"/>
</dbReference>
<keyword evidence="12 13" id="KW-0472">Membrane</keyword>
<dbReference type="PROSITE" id="PS50112">
    <property type="entry name" value="PAS"/>
    <property type="match status" value="1"/>
</dbReference>
<organism evidence="17 18">
    <name type="scientific">Gottschalkia purinilytica</name>
    <name type="common">Clostridium purinilyticum</name>
    <dbReference type="NCBI Taxonomy" id="1503"/>
    <lineage>
        <taxon>Bacteria</taxon>
        <taxon>Bacillati</taxon>
        <taxon>Bacillota</taxon>
        <taxon>Tissierellia</taxon>
        <taxon>Tissierellales</taxon>
        <taxon>Gottschalkiaceae</taxon>
        <taxon>Gottschalkia</taxon>
    </lineage>
</organism>
<dbReference type="FunFam" id="1.10.287.130:FF:000001">
    <property type="entry name" value="Two-component sensor histidine kinase"/>
    <property type="match status" value="1"/>
</dbReference>
<dbReference type="GO" id="GO:0016036">
    <property type="term" value="P:cellular response to phosphate starvation"/>
    <property type="evidence" value="ECO:0007669"/>
    <property type="project" value="TreeGrafter"/>
</dbReference>
<dbReference type="GO" id="GO:0045121">
    <property type="term" value="C:membrane raft"/>
    <property type="evidence" value="ECO:0007669"/>
    <property type="project" value="UniProtKB-SubCell"/>
</dbReference>
<dbReference type="Proteomes" id="UP000037267">
    <property type="component" value="Unassembled WGS sequence"/>
</dbReference>
<dbReference type="EMBL" id="LGSS01000001">
    <property type="protein sequence ID" value="KNF09907.1"/>
    <property type="molecule type" value="Genomic_DNA"/>
</dbReference>
<dbReference type="FunFam" id="3.30.565.10:FF:000023">
    <property type="entry name" value="PAS domain-containing sensor histidine kinase"/>
    <property type="match status" value="1"/>
</dbReference>
<keyword evidence="13" id="KW-1133">Transmembrane helix</keyword>
<evidence type="ECO:0000256" key="1">
    <source>
        <dbReference type="ARBA" id="ARBA00000085"/>
    </source>
</evidence>
<dbReference type="Gene3D" id="3.30.565.10">
    <property type="entry name" value="Histidine kinase-like ATPase, C-terminal domain"/>
    <property type="match status" value="1"/>
</dbReference>
<dbReference type="RefSeq" id="WP_050353648.1">
    <property type="nucleotide sequence ID" value="NZ_LGSS01000001.1"/>
</dbReference>
<dbReference type="GO" id="GO:0000155">
    <property type="term" value="F:phosphorelay sensor kinase activity"/>
    <property type="evidence" value="ECO:0007669"/>
    <property type="project" value="InterPro"/>
</dbReference>
<keyword evidence="18" id="KW-1185">Reference proteome</keyword>
<dbReference type="NCBIfam" id="TIGR00229">
    <property type="entry name" value="sensory_box"/>
    <property type="match status" value="1"/>
</dbReference>
<evidence type="ECO:0000313" key="17">
    <source>
        <dbReference type="EMBL" id="KNF09907.1"/>
    </source>
</evidence>
<keyword evidence="6" id="KW-0597">Phosphoprotein</keyword>
<evidence type="ECO:0000256" key="6">
    <source>
        <dbReference type="ARBA" id="ARBA00022553"/>
    </source>
</evidence>
<evidence type="ECO:0000256" key="5">
    <source>
        <dbReference type="ARBA" id="ARBA00022475"/>
    </source>
</evidence>
<dbReference type="InterPro" id="IPR036890">
    <property type="entry name" value="HATPase_C_sf"/>
</dbReference>
<dbReference type="SMART" id="SM00304">
    <property type="entry name" value="HAMP"/>
    <property type="match status" value="1"/>
</dbReference>
<comment type="subcellular location">
    <subcellularLocation>
        <location evidence="2">Cell membrane</location>
    </subcellularLocation>
    <subcellularLocation>
        <location evidence="3">Membrane raft</location>
        <topology evidence="3">Multi-pass membrane protein</topology>
    </subcellularLocation>
</comment>
<dbReference type="InterPro" id="IPR003660">
    <property type="entry name" value="HAMP_dom"/>
</dbReference>
<feature type="domain" description="HAMP" evidence="16">
    <location>
        <begin position="69"/>
        <end position="121"/>
    </location>
</feature>
<proteinExistence type="predicted"/>
<dbReference type="GO" id="GO:0005524">
    <property type="term" value="F:ATP binding"/>
    <property type="evidence" value="ECO:0007669"/>
    <property type="project" value="UniProtKB-KW"/>
</dbReference>
<sequence>MQKRIFLTFVILLIIGVSITGILSFSLFKITVPELESIPNMEIMLIKYQAISILSGLTVSLLLGFRYIKKVTDPIKQLTSITKKISTGNYRQRIHSRTDDELDELSENFNTMSIKLENTIDELQESNTKMKAILTSMLNGVIALDNSKQIILVNPAAEEMFGVQEKEVRGKHILESIRNDDLSKIVRTLVNESKTLESEIEIFNPEYKVLSFHSNLIRLNNDPTRILGMVIILQDVTKIRKLENMRKEFVANVSHELKTPLTSIKGFVETLKEGAAENSAIRDKFLGIIDIEASRLTSLIQDLLTLSEIENENNLVSQEDIDINKSIDRTLKLLNEIANQKNIILENKIQEDIPHIKGNRSWFKQMIINLVDNGIKYTPDGGKVKIEAYNDDVNVYIKVSDTGIGIEEEHLSRLFERFYTVDKARSKQVGGTGLGLAIVKHIVLSFKGNIDVESKIGKGTKFIVSIPIDKSVDIN</sequence>
<dbReference type="InterPro" id="IPR003661">
    <property type="entry name" value="HisK_dim/P_dom"/>
</dbReference>
<evidence type="ECO:0000256" key="12">
    <source>
        <dbReference type="ARBA" id="ARBA00023136"/>
    </source>
</evidence>
<dbReference type="SMART" id="SM00388">
    <property type="entry name" value="HisKA"/>
    <property type="match status" value="1"/>
</dbReference>
<dbReference type="PANTHER" id="PTHR45453:SF1">
    <property type="entry name" value="PHOSPHATE REGULON SENSOR PROTEIN PHOR"/>
    <property type="match status" value="1"/>
</dbReference>
<dbReference type="InterPro" id="IPR035965">
    <property type="entry name" value="PAS-like_dom_sf"/>
</dbReference>
<dbReference type="Gene3D" id="1.10.287.130">
    <property type="match status" value="1"/>
</dbReference>
<evidence type="ECO:0000313" key="18">
    <source>
        <dbReference type="Proteomes" id="UP000037267"/>
    </source>
</evidence>
<dbReference type="GO" id="GO:0005886">
    <property type="term" value="C:plasma membrane"/>
    <property type="evidence" value="ECO:0007669"/>
    <property type="project" value="UniProtKB-SubCell"/>
</dbReference>
<comment type="catalytic activity">
    <reaction evidence="1">
        <text>ATP + protein L-histidine = ADP + protein N-phospho-L-histidine.</text>
        <dbReference type="EC" id="2.7.13.3"/>
    </reaction>
</comment>
<dbReference type="PROSITE" id="PS50885">
    <property type="entry name" value="HAMP"/>
    <property type="match status" value="1"/>
</dbReference>
<dbReference type="InterPro" id="IPR013767">
    <property type="entry name" value="PAS_fold"/>
</dbReference>
<dbReference type="SUPFAM" id="SSF47384">
    <property type="entry name" value="Homodimeric domain of signal transducing histidine kinase"/>
    <property type="match status" value="1"/>
</dbReference>
<dbReference type="Pfam" id="PF00512">
    <property type="entry name" value="HisKA"/>
    <property type="match status" value="1"/>
</dbReference>
<dbReference type="EC" id="2.7.13.3" evidence="4"/>
<dbReference type="InterPro" id="IPR036097">
    <property type="entry name" value="HisK_dim/P_sf"/>
</dbReference>
<keyword evidence="8" id="KW-0547">Nucleotide-binding</keyword>
<evidence type="ECO:0000256" key="7">
    <source>
        <dbReference type="ARBA" id="ARBA00022679"/>
    </source>
</evidence>
<keyword evidence="11" id="KW-0902">Two-component regulatory system</keyword>
<dbReference type="Pfam" id="PF00989">
    <property type="entry name" value="PAS"/>
    <property type="match status" value="1"/>
</dbReference>
<dbReference type="SMART" id="SM00091">
    <property type="entry name" value="PAS"/>
    <property type="match status" value="1"/>
</dbReference>
<evidence type="ECO:0000256" key="11">
    <source>
        <dbReference type="ARBA" id="ARBA00023012"/>
    </source>
</evidence>
<evidence type="ECO:0000256" key="4">
    <source>
        <dbReference type="ARBA" id="ARBA00012438"/>
    </source>
</evidence>
<evidence type="ECO:0000256" key="3">
    <source>
        <dbReference type="ARBA" id="ARBA00004314"/>
    </source>
</evidence>
<keyword evidence="9" id="KW-0418">Kinase</keyword>
<dbReference type="SUPFAM" id="SSF158472">
    <property type="entry name" value="HAMP domain-like"/>
    <property type="match status" value="1"/>
</dbReference>
<dbReference type="InterPro" id="IPR005467">
    <property type="entry name" value="His_kinase_dom"/>
</dbReference>
<dbReference type="InterPro" id="IPR004358">
    <property type="entry name" value="Sig_transdc_His_kin-like_C"/>
</dbReference>
<evidence type="ECO:0000259" key="16">
    <source>
        <dbReference type="PROSITE" id="PS50885"/>
    </source>
</evidence>
<dbReference type="OrthoDB" id="9813151at2"/>
<keyword evidence="5" id="KW-1003">Cell membrane</keyword>
<dbReference type="Gene3D" id="3.30.450.20">
    <property type="entry name" value="PAS domain"/>
    <property type="match status" value="1"/>
</dbReference>
<evidence type="ECO:0000256" key="8">
    <source>
        <dbReference type="ARBA" id="ARBA00022741"/>
    </source>
</evidence>
<dbReference type="PATRIC" id="fig|1503.3.peg.939"/>
<dbReference type="PANTHER" id="PTHR45453">
    <property type="entry name" value="PHOSPHATE REGULON SENSOR PROTEIN PHOR"/>
    <property type="match status" value="1"/>
</dbReference>
<name>A0A0L0WEK0_GOTPU</name>
<protein>
    <recommendedName>
        <fullName evidence="4">histidine kinase</fullName>
        <ecNumber evidence="4">2.7.13.3</ecNumber>
    </recommendedName>
</protein>
<evidence type="ECO:0000256" key="2">
    <source>
        <dbReference type="ARBA" id="ARBA00004236"/>
    </source>
</evidence>
<reference evidence="18" key="1">
    <citation type="submission" date="2015-07" db="EMBL/GenBank/DDBJ databases">
        <title>Draft genome sequence of the purine-degrading Gottschalkia purinilyticum DSM 1384 (formerly Clostridium purinilyticum).</title>
        <authorList>
            <person name="Poehlein A."/>
            <person name="Schiel-Bengelsdorf B."/>
            <person name="Bengelsdorf F.R."/>
            <person name="Daniel R."/>
            <person name="Duerre P."/>
        </authorList>
    </citation>
    <scope>NUCLEOTIDE SEQUENCE [LARGE SCALE GENOMIC DNA]</scope>
    <source>
        <strain evidence="18">DSM 1384</strain>
    </source>
</reference>
<dbReference type="GO" id="GO:0006355">
    <property type="term" value="P:regulation of DNA-templated transcription"/>
    <property type="evidence" value="ECO:0007669"/>
    <property type="project" value="InterPro"/>
</dbReference>
<dbReference type="CDD" id="cd06225">
    <property type="entry name" value="HAMP"/>
    <property type="match status" value="1"/>
</dbReference>
<dbReference type="PROSITE" id="PS50109">
    <property type="entry name" value="HIS_KIN"/>
    <property type="match status" value="1"/>
</dbReference>
<dbReference type="AlphaFoldDB" id="A0A0L0WEK0"/>
<dbReference type="SMART" id="SM00387">
    <property type="entry name" value="HATPase_c"/>
    <property type="match status" value="1"/>
</dbReference>
<evidence type="ECO:0000256" key="13">
    <source>
        <dbReference type="SAM" id="Phobius"/>
    </source>
</evidence>
<feature type="domain" description="Histidine kinase" evidence="14">
    <location>
        <begin position="252"/>
        <end position="470"/>
    </location>
</feature>
<dbReference type="CDD" id="cd00130">
    <property type="entry name" value="PAS"/>
    <property type="match status" value="1"/>
</dbReference>
<dbReference type="SUPFAM" id="SSF55874">
    <property type="entry name" value="ATPase domain of HSP90 chaperone/DNA topoisomerase II/histidine kinase"/>
    <property type="match status" value="1"/>
</dbReference>
<gene>
    <name evidence="17" type="primary">phoR</name>
    <name evidence="17" type="ORF">CLPU_1c00720</name>
</gene>
<feature type="transmembrane region" description="Helical" evidence="13">
    <location>
        <begin position="7"/>
        <end position="28"/>
    </location>
</feature>
<evidence type="ECO:0000256" key="9">
    <source>
        <dbReference type="ARBA" id="ARBA00022777"/>
    </source>
</evidence>
<comment type="caution">
    <text evidence="17">The sequence shown here is derived from an EMBL/GenBank/DDBJ whole genome shotgun (WGS) entry which is preliminary data.</text>
</comment>
<accession>A0A0L0WEK0</accession>
<dbReference type="InterPro" id="IPR000014">
    <property type="entry name" value="PAS"/>
</dbReference>
<dbReference type="GO" id="GO:0004721">
    <property type="term" value="F:phosphoprotein phosphatase activity"/>
    <property type="evidence" value="ECO:0007669"/>
    <property type="project" value="TreeGrafter"/>
</dbReference>
<dbReference type="CDD" id="cd00082">
    <property type="entry name" value="HisKA"/>
    <property type="match status" value="1"/>
</dbReference>
<dbReference type="InterPro" id="IPR003594">
    <property type="entry name" value="HATPase_dom"/>
</dbReference>
<dbReference type="STRING" id="1503.CLPU_1c00720"/>
<dbReference type="InterPro" id="IPR050351">
    <property type="entry name" value="BphY/WalK/GraS-like"/>
</dbReference>